<name>A0ABU0MV47_9PROT</name>
<proteinExistence type="predicted"/>
<feature type="transmembrane region" description="Helical" evidence="1">
    <location>
        <begin position="21"/>
        <end position="40"/>
    </location>
</feature>
<dbReference type="Proteomes" id="UP001244552">
    <property type="component" value="Unassembled WGS sequence"/>
</dbReference>
<reference evidence="2 3" key="1">
    <citation type="submission" date="2023-07" db="EMBL/GenBank/DDBJ databases">
        <title>Genomic Encyclopedia of Type Strains, Phase IV (KMG-IV): sequencing the most valuable type-strain genomes for metagenomic binning, comparative biology and taxonomic classification.</title>
        <authorList>
            <person name="Goeker M."/>
        </authorList>
    </citation>
    <scope>NUCLEOTIDE SEQUENCE [LARGE SCALE GENOMIC DNA]</scope>
    <source>
        <strain evidence="2 3">DSM 19922</strain>
    </source>
</reference>
<dbReference type="RefSeq" id="WP_209991159.1">
    <property type="nucleotide sequence ID" value="NZ_JAGINO010000042.1"/>
</dbReference>
<organism evidence="2 3">
    <name type="scientific">Azospirillum picis</name>
    <dbReference type="NCBI Taxonomy" id="488438"/>
    <lineage>
        <taxon>Bacteria</taxon>
        <taxon>Pseudomonadati</taxon>
        <taxon>Pseudomonadota</taxon>
        <taxon>Alphaproteobacteria</taxon>
        <taxon>Rhodospirillales</taxon>
        <taxon>Azospirillaceae</taxon>
        <taxon>Azospirillum</taxon>
    </lineage>
</organism>
<keyword evidence="1" id="KW-0812">Transmembrane</keyword>
<gene>
    <name evidence="2" type="ORF">QO018_006277</name>
</gene>
<evidence type="ECO:0000313" key="2">
    <source>
        <dbReference type="EMBL" id="MDQ0537373.1"/>
    </source>
</evidence>
<comment type="caution">
    <text evidence="2">The sequence shown here is derived from an EMBL/GenBank/DDBJ whole genome shotgun (WGS) entry which is preliminary data.</text>
</comment>
<evidence type="ECO:0000313" key="3">
    <source>
        <dbReference type="Proteomes" id="UP001244552"/>
    </source>
</evidence>
<accession>A0ABU0MV47</accession>
<keyword evidence="3" id="KW-1185">Reference proteome</keyword>
<sequence>MLTKVATQSQGGNRHTRSGRKLMVIGLLATVIAAGFIMYLNVTTRQPTDDDIRADLIAMIREAAPRERLEKEIASALDQDAPEQAEEYIEVADLIGVPIDPALRARWAEETSGWRAAARTTKRAAKGFVTGESEDPVGIAAALASDLTMVGDVRDLAGQASRMIKGEAVDKLTLGLSLAGVAMTAGTVVTAGGALPAKVGISLAKLARKMGRLTVKFQAEFGRLVSKAVNMPGFREAVRDISWYRVDELASAARRHAAAVNTNEVQKVLTSVGEISKVTTPAKALRVLSHVDDVNDLQNAERAAKVLGKPVSGALRLTGKKVLATVAHATKISAAMIGAVIAAVLGALSFLFGALTALIAVLRLGKLARWIFRNTVGRLLRPRARASSEGIS</sequence>
<feature type="transmembrane region" description="Helical" evidence="1">
    <location>
        <begin position="335"/>
        <end position="362"/>
    </location>
</feature>
<dbReference type="EMBL" id="JAUSVU010000045">
    <property type="protein sequence ID" value="MDQ0537373.1"/>
    <property type="molecule type" value="Genomic_DNA"/>
</dbReference>
<evidence type="ECO:0000256" key="1">
    <source>
        <dbReference type="SAM" id="Phobius"/>
    </source>
</evidence>
<keyword evidence="1" id="KW-0472">Membrane</keyword>
<protein>
    <recommendedName>
        <fullName evidence="4">Transcriptional regulator</fullName>
    </recommendedName>
</protein>
<evidence type="ECO:0008006" key="4">
    <source>
        <dbReference type="Google" id="ProtNLM"/>
    </source>
</evidence>
<keyword evidence="1" id="KW-1133">Transmembrane helix</keyword>